<evidence type="ECO:0000313" key="2">
    <source>
        <dbReference type="Proteomes" id="UP001164286"/>
    </source>
</evidence>
<evidence type="ECO:0000313" key="1">
    <source>
        <dbReference type="EMBL" id="KAI9636356.1"/>
    </source>
</evidence>
<reference evidence="1" key="1">
    <citation type="journal article" date="2022" name="G3 (Bethesda)">
        <title>High quality genome of the basidiomycete yeast Dioszegia hungarica PDD-24b-2 isolated from cloud water.</title>
        <authorList>
            <person name="Jarrige D."/>
            <person name="Haridas S."/>
            <person name="Bleykasten-Grosshans C."/>
            <person name="Joly M."/>
            <person name="Nadalig T."/>
            <person name="Sancelme M."/>
            <person name="Vuilleumier S."/>
            <person name="Grigoriev I.V."/>
            <person name="Amato P."/>
            <person name="Bringel F."/>
        </authorList>
    </citation>
    <scope>NUCLEOTIDE SEQUENCE</scope>
    <source>
        <strain evidence="1">PDD-24b-2</strain>
    </source>
</reference>
<dbReference type="Proteomes" id="UP001164286">
    <property type="component" value="Unassembled WGS sequence"/>
</dbReference>
<accession>A0AA38HCC8</accession>
<proteinExistence type="predicted"/>
<dbReference type="GeneID" id="77727947"/>
<gene>
    <name evidence="1" type="ORF">MKK02DRAFT_33570</name>
</gene>
<protein>
    <submittedName>
        <fullName evidence="1">Uncharacterized protein</fullName>
    </submittedName>
</protein>
<dbReference type="AlphaFoldDB" id="A0AA38HCC8"/>
<dbReference type="RefSeq" id="XP_052946133.1">
    <property type="nucleotide sequence ID" value="XM_053088742.1"/>
</dbReference>
<organism evidence="1 2">
    <name type="scientific">Dioszegia hungarica</name>
    <dbReference type="NCBI Taxonomy" id="4972"/>
    <lineage>
        <taxon>Eukaryota</taxon>
        <taxon>Fungi</taxon>
        <taxon>Dikarya</taxon>
        <taxon>Basidiomycota</taxon>
        <taxon>Agaricomycotina</taxon>
        <taxon>Tremellomycetes</taxon>
        <taxon>Tremellales</taxon>
        <taxon>Bulleribasidiaceae</taxon>
        <taxon>Dioszegia</taxon>
    </lineage>
</organism>
<keyword evidence="2" id="KW-1185">Reference proteome</keyword>
<comment type="caution">
    <text evidence="1">The sequence shown here is derived from an EMBL/GenBank/DDBJ whole genome shotgun (WGS) entry which is preliminary data.</text>
</comment>
<name>A0AA38HCC8_9TREE</name>
<dbReference type="EMBL" id="JAKWFO010000005">
    <property type="protein sequence ID" value="KAI9636356.1"/>
    <property type="molecule type" value="Genomic_DNA"/>
</dbReference>
<sequence>MSGVTQGPSPADGETHPVGAALSEINAQGQSSLCQLPQEILDIIDRFTFADRAMSDISLLKDWATRRSICRLLRSSVDKATKFRLHVIQTAERTWVLGPSNESTKQITIINFTNERTNLSPSVLQALERAIGSGKVESITADYIPKNEHRVALDVMQPIDMDYPMLKKLGCNTPLFQTSRPTHKQPDHGYFIYTVPQRHDEACDIDCGTVEGDSGSHSFVGLCGSPREESFDYAAESVTSVLYHSAPGGLCTWVDVETFGPSGWTVRGDLFSEYQKLTSTQRDALEGVAIRLSRLPDTDYMDSEDGGQDTILQRVSWMSGSEFAESPEGKAALALMATPAQWLCVARDVFPFLQRLFQVSQVLLIPPPRLSLLIARAELKLKNLSDLPNELILEILSHILDGSDGTVPNCELKALNCQKFKPLVDETSKAHAYLRVTPASILTYIHPTNKSTRGPKDITMYTDTDPRTSLPHLYQRINYWDFDGSMMRPHVFEKLAEWKKFGKGTAIQIDYARSRNICRPPREPSELRALTDEEPCLQVFRAANGQYQRFVYREPTAPRLRQPQLEPRRVFVGHMDPVSRSDTGSTFELITFSVADVLTEASDNTQIVWVNVEDSGVALLHPKYLPLPSIFGRKYTENEQTVLALATIALKERWLSRSDEQRILTDLERWTLVEGHITFMSEAEFQGTAAVATLKRHVRRSEVLFDRSTAST</sequence>